<accession>A0A5E5BUP6</accession>
<dbReference type="PROSITE" id="PS52015">
    <property type="entry name" value="TONB_CTD"/>
    <property type="match status" value="1"/>
</dbReference>
<dbReference type="OrthoDB" id="6691688at2"/>
<evidence type="ECO:0000313" key="3">
    <source>
        <dbReference type="EMBL" id="VVE90041.1"/>
    </source>
</evidence>
<feature type="compositionally biased region" description="Pro residues" evidence="1">
    <location>
        <begin position="57"/>
        <end position="75"/>
    </location>
</feature>
<evidence type="ECO:0000259" key="2">
    <source>
        <dbReference type="PROSITE" id="PS52015"/>
    </source>
</evidence>
<organism evidence="3 4">
    <name type="scientific">Pandoraea bronchicola</name>
    <dbReference type="NCBI Taxonomy" id="2508287"/>
    <lineage>
        <taxon>Bacteria</taxon>
        <taxon>Pseudomonadati</taxon>
        <taxon>Pseudomonadota</taxon>
        <taxon>Betaproteobacteria</taxon>
        <taxon>Burkholderiales</taxon>
        <taxon>Burkholderiaceae</taxon>
        <taxon>Pandoraea</taxon>
    </lineage>
</organism>
<dbReference type="Pfam" id="PF03544">
    <property type="entry name" value="TonB_C"/>
    <property type="match status" value="1"/>
</dbReference>
<feature type="compositionally biased region" description="Basic and acidic residues" evidence="1">
    <location>
        <begin position="76"/>
        <end position="94"/>
    </location>
</feature>
<feature type="domain" description="TonB C-terminal" evidence="2">
    <location>
        <begin position="167"/>
        <end position="262"/>
    </location>
</feature>
<reference evidence="3 4" key="1">
    <citation type="submission" date="2019-08" db="EMBL/GenBank/DDBJ databases">
        <authorList>
            <person name="Peeters C."/>
        </authorList>
    </citation>
    <scope>NUCLEOTIDE SEQUENCE [LARGE SCALE GENOMIC DNA]</scope>
    <source>
        <strain evidence="3 4">LMG 20603</strain>
    </source>
</reference>
<dbReference type="InterPro" id="IPR037682">
    <property type="entry name" value="TonB_C"/>
</dbReference>
<dbReference type="Proteomes" id="UP000382040">
    <property type="component" value="Unassembled WGS sequence"/>
</dbReference>
<feature type="compositionally biased region" description="Low complexity" evidence="1">
    <location>
        <begin position="120"/>
        <end position="149"/>
    </location>
</feature>
<sequence length="262" mass="28069">MTALSIPTPIYRRRDWVASGLTLLLALAAMLGPGFRGLTPPPGDKRAEVLTEIDLAPSPPVPKTQPKSEPLPQPKPEPKPQPRPEPKPQPKPEPKPQPQLQPRPQPAPQPTPAATPSPQPLADSAPATNAASAHNTATNAAPTTAAADSRPVQKAAASKGDPDRDYERSLRALVESRKKYPTSRQAMIEKPTGAVELCLMLDRGGKVKDVNVTTSSGSLLLDNTATRLVEGTTYPAFQDTHFAGQSQHRFCMKLDYQLPGNS</sequence>
<protein>
    <submittedName>
        <fullName evidence="3">Putative hemoglobin and hemoglobin-haptoglobin-binding protein 3</fullName>
    </submittedName>
</protein>
<name>A0A5E5BUP6_9BURK</name>
<gene>
    <name evidence="3" type="ORF">PBR20603_04019</name>
</gene>
<evidence type="ECO:0000313" key="4">
    <source>
        <dbReference type="Proteomes" id="UP000382040"/>
    </source>
</evidence>
<feature type="region of interest" description="Disordered" evidence="1">
    <location>
        <begin position="39"/>
        <end position="167"/>
    </location>
</feature>
<dbReference type="RefSeq" id="WP_150561207.1">
    <property type="nucleotide sequence ID" value="NZ_CABPST010000013.1"/>
</dbReference>
<evidence type="ECO:0000256" key="1">
    <source>
        <dbReference type="SAM" id="MobiDB-lite"/>
    </source>
</evidence>
<dbReference type="AlphaFoldDB" id="A0A5E5BUP6"/>
<proteinExistence type="predicted"/>
<dbReference type="GO" id="GO:0055085">
    <property type="term" value="P:transmembrane transport"/>
    <property type="evidence" value="ECO:0007669"/>
    <property type="project" value="InterPro"/>
</dbReference>
<dbReference type="Gene3D" id="3.30.1150.10">
    <property type="match status" value="1"/>
</dbReference>
<dbReference type="EMBL" id="CABPST010000013">
    <property type="protein sequence ID" value="VVE90041.1"/>
    <property type="molecule type" value="Genomic_DNA"/>
</dbReference>
<keyword evidence="4" id="KW-1185">Reference proteome</keyword>
<feature type="compositionally biased region" description="Pro residues" evidence="1">
    <location>
        <begin position="95"/>
        <end position="119"/>
    </location>
</feature>
<dbReference type="SUPFAM" id="SSF74653">
    <property type="entry name" value="TolA/TonB C-terminal domain"/>
    <property type="match status" value="1"/>
</dbReference>